<evidence type="ECO:0000313" key="2">
    <source>
        <dbReference type="EMBL" id="AQW88693.1"/>
    </source>
</evidence>
<gene>
    <name evidence="2" type="ORF">BF_0168</name>
</gene>
<keyword evidence="3" id="KW-1185">Reference proteome</keyword>
<reference evidence="2" key="1">
    <citation type="submission" date="2017-02" db="EMBL/GenBank/DDBJ databases">
        <title>Genome sequence of Serratia marcescens phage BF.</title>
        <authorList>
            <person name="Casey E."/>
            <person name="Fitzgerald B."/>
            <person name="Mahony J."/>
            <person name="Lugli G."/>
            <person name="Ventura M."/>
            <person name="van Sinderen D."/>
        </authorList>
    </citation>
    <scope>NUCLEOTIDE SEQUENCE [LARGE SCALE GENOMIC DNA]</scope>
</reference>
<organism evidence="2 3">
    <name type="scientific">Serratia phage BF</name>
    <dbReference type="NCBI Taxonomy" id="1962671"/>
    <lineage>
        <taxon>Viruses</taxon>
        <taxon>Duplodnaviria</taxon>
        <taxon>Heunggongvirae</taxon>
        <taxon>Uroviricota</taxon>
        <taxon>Caudoviricetes</taxon>
        <taxon>Eneladusvirus</taxon>
        <taxon>Eneladusvirus BF</taxon>
    </lineage>
</organism>
<evidence type="ECO:0000256" key="1">
    <source>
        <dbReference type="SAM" id="MobiDB-lite"/>
    </source>
</evidence>
<feature type="compositionally biased region" description="Acidic residues" evidence="1">
    <location>
        <begin position="104"/>
        <end position="115"/>
    </location>
</feature>
<sequence>MNKLYEFYLDCGRMGDLSGLFVATEDELRALQGSTIWFGEALGKHSEVWIDEFKFEDYCEVKCDDQEKVEWLAGLLGYTLSGYNPLDYFYIEEQSEYQEGKDSEDGEENPYDATEEPGAHIRWKLGSKDKK</sequence>
<dbReference type="OrthoDB" id="23493at10239"/>
<accession>A0A1S6UAD7</accession>
<feature type="region of interest" description="Disordered" evidence="1">
    <location>
        <begin position="96"/>
        <end position="131"/>
    </location>
</feature>
<dbReference type="EMBL" id="KY630187">
    <property type="protein sequence ID" value="AQW88693.1"/>
    <property type="molecule type" value="Genomic_DNA"/>
</dbReference>
<dbReference type="Proteomes" id="UP000221837">
    <property type="component" value="Genome"/>
</dbReference>
<protein>
    <submittedName>
        <fullName evidence="2">Uncharacterized protein</fullName>
    </submittedName>
</protein>
<evidence type="ECO:0000313" key="3">
    <source>
        <dbReference type="Proteomes" id="UP000221837"/>
    </source>
</evidence>
<name>A0A1S6UAD7_9CAUD</name>
<proteinExistence type="predicted"/>